<dbReference type="AlphaFoldDB" id="A0AAN9UCX8"/>
<keyword evidence="13" id="KW-1185">Reference proteome</keyword>
<comment type="subcellular location">
    <subcellularLocation>
        <location evidence="2">Secreted</location>
    </subcellularLocation>
</comment>
<accession>A0AAN9UCX8</accession>
<keyword evidence="3" id="KW-0964">Secreted</keyword>
<reference evidence="12 13" key="1">
    <citation type="submission" date="2024-02" db="EMBL/GenBank/DDBJ databases">
        <title>De novo assembly and annotation of 12 fungi associated with fruit tree decline syndrome in Ontario, Canada.</title>
        <authorList>
            <person name="Sulman M."/>
            <person name="Ellouze W."/>
            <person name="Ilyukhin E."/>
        </authorList>
    </citation>
    <scope>NUCLEOTIDE SEQUENCE [LARGE SCALE GENOMIC DNA]</scope>
    <source>
        <strain evidence="12 13">M11/M66-122</strain>
    </source>
</reference>
<dbReference type="EMBL" id="JAKJXP020000123">
    <property type="protein sequence ID" value="KAK7744327.1"/>
    <property type="molecule type" value="Genomic_DNA"/>
</dbReference>
<keyword evidence="6" id="KW-0560">Oxidoreductase</keyword>
<organism evidence="12 13">
    <name type="scientific">Diatrype stigma</name>
    <dbReference type="NCBI Taxonomy" id="117547"/>
    <lineage>
        <taxon>Eukaryota</taxon>
        <taxon>Fungi</taxon>
        <taxon>Dikarya</taxon>
        <taxon>Ascomycota</taxon>
        <taxon>Pezizomycotina</taxon>
        <taxon>Sordariomycetes</taxon>
        <taxon>Xylariomycetidae</taxon>
        <taxon>Xylariales</taxon>
        <taxon>Diatrypaceae</taxon>
        <taxon>Diatrype</taxon>
    </lineage>
</organism>
<evidence type="ECO:0000256" key="11">
    <source>
        <dbReference type="ARBA" id="ARBA00046340"/>
    </source>
</evidence>
<sequence length="79" mass="8644">MYMQNFRCHVTGTTSTKKVAAAKPAVLCADDPSKCTSGAKQMIVWNQQEGNNWEDTRGVSPGYNMKLGFAPGAQNDIFE</sequence>
<dbReference type="GO" id="GO:0046872">
    <property type="term" value="F:metal ion binding"/>
    <property type="evidence" value="ECO:0007669"/>
    <property type="project" value="UniProtKB-KW"/>
</dbReference>
<keyword evidence="10" id="KW-0325">Glycoprotein</keyword>
<dbReference type="Pfam" id="PF22810">
    <property type="entry name" value="LPMO_AA14"/>
    <property type="match status" value="1"/>
</dbReference>
<dbReference type="Proteomes" id="UP001320420">
    <property type="component" value="Unassembled WGS sequence"/>
</dbReference>
<evidence type="ECO:0000256" key="6">
    <source>
        <dbReference type="ARBA" id="ARBA00023002"/>
    </source>
</evidence>
<evidence type="ECO:0000256" key="8">
    <source>
        <dbReference type="ARBA" id="ARBA00023033"/>
    </source>
</evidence>
<keyword evidence="7" id="KW-0186">Copper</keyword>
<keyword evidence="4" id="KW-0479">Metal-binding</keyword>
<comment type="cofactor">
    <cofactor evidence="1">
        <name>Cu(2+)</name>
        <dbReference type="ChEBI" id="CHEBI:29036"/>
    </cofactor>
</comment>
<protein>
    <submittedName>
        <fullName evidence="12">Uncharacterized protein</fullName>
    </submittedName>
</protein>
<evidence type="ECO:0000256" key="10">
    <source>
        <dbReference type="ARBA" id="ARBA00023180"/>
    </source>
</evidence>
<evidence type="ECO:0000256" key="4">
    <source>
        <dbReference type="ARBA" id="ARBA00022723"/>
    </source>
</evidence>
<evidence type="ECO:0000313" key="13">
    <source>
        <dbReference type="Proteomes" id="UP001320420"/>
    </source>
</evidence>
<evidence type="ECO:0000256" key="2">
    <source>
        <dbReference type="ARBA" id="ARBA00004613"/>
    </source>
</evidence>
<evidence type="ECO:0000256" key="9">
    <source>
        <dbReference type="ARBA" id="ARBA00023157"/>
    </source>
</evidence>
<evidence type="ECO:0000256" key="3">
    <source>
        <dbReference type="ARBA" id="ARBA00022525"/>
    </source>
</evidence>
<evidence type="ECO:0000256" key="5">
    <source>
        <dbReference type="ARBA" id="ARBA00022729"/>
    </source>
</evidence>
<comment type="similarity">
    <text evidence="11">Belongs to the polysaccharide monooxygenase AA14 family.</text>
</comment>
<evidence type="ECO:0000256" key="7">
    <source>
        <dbReference type="ARBA" id="ARBA00023008"/>
    </source>
</evidence>
<keyword evidence="9" id="KW-1015">Disulfide bond</keyword>
<dbReference type="GO" id="GO:0005576">
    <property type="term" value="C:extracellular region"/>
    <property type="evidence" value="ECO:0007669"/>
    <property type="project" value="UniProtKB-SubCell"/>
</dbReference>
<evidence type="ECO:0000313" key="12">
    <source>
        <dbReference type="EMBL" id="KAK7744327.1"/>
    </source>
</evidence>
<dbReference type="GO" id="GO:0004497">
    <property type="term" value="F:monooxygenase activity"/>
    <property type="evidence" value="ECO:0007669"/>
    <property type="project" value="UniProtKB-KW"/>
</dbReference>
<dbReference type="InterPro" id="IPR054497">
    <property type="entry name" value="LPMO_AA14"/>
</dbReference>
<keyword evidence="5" id="KW-0732">Signal</keyword>
<comment type="caution">
    <text evidence="12">The sequence shown here is derived from an EMBL/GenBank/DDBJ whole genome shotgun (WGS) entry which is preliminary data.</text>
</comment>
<gene>
    <name evidence="12" type="ORF">SLS62_010285</name>
</gene>
<evidence type="ECO:0000256" key="1">
    <source>
        <dbReference type="ARBA" id="ARBA00001973"/>
    </source>
</evidence>
<keyword evidence="8" id="KW-0503">Monooxygenase</keyword>
<proteinExistence type="inferred from homology"/>
<name>A0AAN9UCX8_9PEZI</name>